<gene>
    <name evidence="1" type="ORF">PGLA1383_LOCUS20974</name>
</gene>
<feature type="non-terminal residue" evidence="1">
    <location>
        <position position="1"/>
    </location>
</feature>
<sequence>MSMFRKGDEIYVFYRMGKRCRPERKYMAVLDSRHGAYRPRTGMSEGWLPARVTVDQDASRRGGEVCVEYLWPHFYTMRGNLTDPDNGGEGPWTEWFQADMCRKKDKDEARLACPGLRMVSLFYQPELAILAFRWGGMNEIIPPSQWGETGSSVSDLFLESFIDMAVIPKIGYNFEVWTVYIEAPSDLAKMADMAHQVFGAQHPMRRAKKVCGMYFLYPTAFEEGCVPTMETGEDHGAALVDQKSLFRAMQAVERAGIPTRFPHPSGFYELLASKRWCYYMACVPHLRVPPTIAVPRMLIEQDINQAAEWGLATLEGVKRNQAVLRGEPLPKGGITKGVAKLSFSWEALDVKMWKDGKQGLK</sequence>
<evidence type="ECO:0000313" key="2">
    <source>
        <dbReference type="Proteomes" id="UP000654075"/>
    </source>
</evidence>
<proteinExistence type="predicted"/>
<evidence type="ECO:0000313" key="1">
    <source>
        <dbReference type="EMBL" id="CAE8602737.1"/>
    </source>
</evidence>
<protein>
    <submittedName>
        <fullName evidence="1">Uncharacterized protein</fullName>
    </submittedName>
</protein>
<dbReference type="EMBL" id="CAJNNV010014607">
    <property type="protein sequence ID" value="CAE8602737.1"/>
    <property type="molecule type" value="Genomic_DNA"/>
</dbReference>
<keyword evidence="2" id="KW-1185">Reference proteome</keyword>
<dbReference type="AlphaFoldDB" id="A0A813EY50"/>
<dbReference type="Proteomes" id="UP000654075">
    <property type="component" value="Unassembled WGS sequence"/>
</dbReference>
<accession>A0A813EY50</accession>
<reference evidence="1" key="1">
    <citation type="submission" date="2021-02" db="EMBL/GenBank/DDBJ databases">
        <authorList>
            <person name="Dougan E. K."/>
            <person name="Rhodes N."/>
            <person name="Thang M."/>
            <person name="Chan C."/>
        </authorList>
    </citation>
    <scope>NUCLEOTIDE SEQUENCE</scope>
</reference>
<name>A0A813EY50_POLGL</name>
<comment type="caution">
    <text evidence="1">The sequence shown here is derived from an EMBL/GenBank/DDBJ whole genome shotgun (WGS) entry which is preliminary data.</text>
</comment>
<dbReference type="OrthoDB" id="406079at2759"/>
<organism evidence="1 2">
    <name type="scientific">Polarella glacialis</name>
    <name type="common">Dinoflagellate</name>
    <dbReference type="NCBI Taxonomy" id="89957"/>
    <lineage>
        <taxon>Eukaryota</taxon>
        <taxon>Sar</taxon>
        <taxon>Alveolata</taxon>
        <taxon>Dinophyceae</taxon>
        <taxon>Suessiales</taxon>
        <taxon>Suessiaceae</taxon>
        <taxon>Polarella</taxon>
    </lineage>
</organism>